<reference evidence="1" key="1">
    <citation type="journal article" date="2014" name="PLoS ONE">
        <title>Transcriptome-Based Identification of ABC Transporters in the Western Tarnished Plant Bug Lygus hesperus.</title>
        <authorList>
            <person name="Hull J.J."/>
            <person name="Chaney K."/>
            <person name="Geib S.M."/>
            <person name="Fabrick J.A."/>
            <person name="Brent C.S."/>
            <person name="Walsh D."/>
            <person name="Lavine L.C."/>
        </authorList>
    </citation>
    <scope>NUCLEOTIDE SEQUENCE</scope>
</reference>
<dbReference type="AlphaFoldDB" id="A0A0A9XG31"/>
<feature type="non-terminal residue" evidence="1">
    <location>
        <position position="1"/>
    </location>
</feature>
<evidence type="ECO:0000313" key="1">
    <source>
        <dbReference type="EMBL" id="JAG19672.1"/>
    </source>
</evidence>
<gene>
    <name evidence="1" type="primary">cyaA</name>
    <name evidence="1" type="ORF">CM83_103988</name>
</gene>
<sequence length="159" mass="18225">TLYAAEVWGLEQVEILERVQVRAFKSLLFLASNTPDAYVRREVGLIHTKVVVFRRALAWWDKLCQMREDRFPRRCFLRLLELDRAGFRWNNWASQFREIMGTISCANMLGSVPIPLSSSVESILDNLTDLCVENDSLKIEASRFNFYFPSLSASAGEGA</sequence>
<name>A0A0A9XG31_LYGHE</name>
<feature type="non-terminal residue" evidence="1">
    <location>
        <position position="159"/>
    </location>
</feature>
<organism evidence="1">
    <name type="scientific">Lygus hesperus</name>
    <name type="common">Western plant bug</name>
    <dbReference type="NCBI Taxonomy" id="30085"/>
    <lineage>
        <taxon>Eukaryota</taxon>
        <taxon>Metazoa</taxon>
        <taxon>Ecdysozoa</taxon>
        <taxon>Arthropoda</taxon>
        <taxon>Hexapoda</taxon>
        <taxon>Insecta</taxon>
        <taxon>Pterygota</taxon>
        <taxon>Neoptera</taxon>
        <taxon>Paraneoptera</taxon>
        <taxon>Hemiptera</taxon>
        <taxon>Heteroptera</taxon>
        <taxon>Panheteroptera</taxon>
        <taxon>Cimicomorpha</taxon>
        <taxon>Miridae</taxon>
        <taxon>Mirini</taxon>
        <taxon>Lygus</taxon>
    </lineage>
</organism>
<protein>
    <submittedName>
        <fullName evidence="1">Adenylate cyclase</fullName>
    </submittedName>
</protein>
<accession>A0A0A9XG31</accession>
<proteinExistence type="predicted"/>
<dbReference type="EMBL" id="GBHO01023932">
    <property type="protein sequence ID" value="JAG19672.1"/>
    <property type="molecule type" value="Transcribed_RNA"/>
</dbReference>
<reference evidence="1" key="2">
    <citation type="submission" date="2014-07" db="EMBL/GenBank/DDBJ databases">
        <authorList>
            <person name="Hull J."/>
        </authorList>
    </citation>
    <scope>NUCLEOTIDE SEQUENCE</scope>
</reference>